<evidence type="ECO:0000313" key="2">
    <source>
        <dbReference type="Proteomes" id="UP001156690"/>
    </source>
</evidence>
<dbReference type="PROSITE" id="PS51257">
    <property type="entry name" value="PROKAR_LIPOPROTEIN"/>
    <property type="match status" value="1"/>
</dbReference>
<comment type="caution">
    <text evidence="1">The sequence shown here is derived from an EMBL/GenBank/DDBJ whole genome shotgun (WGS) entry which is preliminary data.</text>
</comment>
<name>A0AAV5NVN5_9VIBR</name>
<accession>A0AAV5NVN5</accession>
<proteinExistence type="predicted"/>
<dbReference type="AlphaFoldDB" id="A0AAV5NVN5"/>
<evidence type="ECO:0000313" key="1">
    <source>
        <dbReference type="EMBL" id="GLQ74329.1"/>
    </source>
</evidence>
<dbReference type="EMBL" id="BSNX01000055">
    <property type="protein sequence ID" value="GLQ74329.1"/>
    <property type="molecule type" value="Genomic_DNA"/>
</dbReference>
<dbReference type="RefSeq" id="WP_126606389.1">
    <property type="nucleotide sequence ID" value="NZ_AP025145.1"/>
</dbReference>
<gene>
    <name evidence="1" type="ORF">GCM10007932_36900</name>
</gene>
<organism evidence="1 2">
    <name type="scientific">Vibrio penaeicida</name>
    <dbReference type="NCBI Taxonomy" id="104609"/>
    <lineage>
        <taxon>Bacteria</taxon>
        <taxon>Pseudomonadati</taxon>
        <taxon>Pseudomonadota</taxon>
        <taxon>Gammaproteobacteria</taxon>
        <taxon>Vibrionales</taxon>
        <taxon>Vibrionaceae</taxon>
        <taxon>Vibrio</taxon>
    </lineage>
</organism>
<reference evidence="2" key="1">
    <citation type="journal article" date="2019" name="Int. J. Syst. Evol. Microbiol.">
        <title>The Global Catalogue of Microorganisms (GCM) 10K type strain sequencing project: providing services to taxonomists for standard genome sequencing and annotation.</title>
        <authorList>
            <consortium name="The Broad Institute Genomics Platform"/>
            <consortium name="The Broad Institute Genome Sequencing Center for Infectious Disease"/>
            <person name="Wu L."/>
            <person name="Ma J."/>
        </authorList>
    </citation>
    <scope>NUCLEOTIDE SEQUENCE [LARGE SCALE GENOMIC DNA]</scope>
    <source>
        <strain evidence="2">NBRC 15640</strain>
    </source>
</reference>
<sequence length="162" mass="17826">MTRIYFLFTLIFVLAGCQSTDVPTEKTGMSENEVITELQSRLITTSYLLKESKFVERNQKVICKGVDFAQGKCFAPACAPCEPSAFKKDKIGCLDPGPLGTGLLCQVTNGEVSDKPCCIDGQSCELESSPPVSKTNEKSMNYQLFPSLTDRKFENNKCVSVK</sequence>
<evidence type="ECO:0008006" key="3">
    <source>
        <dbReference type="Google" id="ProtNLM"/>
    </source>
</evidence>
<dbReference type="Proteomes" id="UP001156690">
    <property type="component" value="Unassembled WGS sequence"/>
</dbReference>
<protein>
    <recommendedName>
        <fullName evidence="3">Lipoprotein</fullName>
    </recommendedName>
</protein>
<keyword evidence="2" id="KW-1185">Reference proteome</keyword>